<dbReference type="Proteomes" id="UP001307889">
    <property type="component" value="Chromosome 5"/>
</dbReference>
<evidence type="ECO:0000313" key="3">
    <source>
        <dbReference type="Proteomes" id="UP001307889"/>
    </source>
</evidence>
<sequence>MPPTRRRFIFLRLMEGTSGLPALQPPLRQRRRPFGGARKSSFLRPSEMTRIGAKRAAPRNAHEHRSCRSS</sequence>
<name>A0ABN7AUF9_9HEMI</name>
<organism evidence="2 3">
    <name type="scientific">Nesidiocoris tenuis</name>
    <dbReference type="NCBI Taxonomy" id="355587"/>
    <lineage>
        <taxon>Eukaryota</taxon>
        <taxon>Metazoa</taxon>
        <taxon>Ecdysozoa</taxon>
        <taxon>Arthropoda</taxon>
        <taxon>Hexapoda</taxon>
        <taxon>Insecta</taxon>
        <taxon>Pterygota</taxon>
        <taxon>Neoptera</taxon>
        <taxon>Paraneoptera</taxon>
        <taxon>Hemiptera</taxon>
        <taxon>Heteroptera</taxon>
        <taxon>Panheteroptera</taxon>
        <taxon>Cimicomorpha</taxon>
        <taxon>Miridae</taxon>
        <taxon>Dicyphina</taxon>
        <taxon>Nesidiocoris</taxon>
    </lineage>
</organism>
<feature type="compositionally biased region" description="Basic and acidic residues" evidence="1">
    <location>
        <begin position="60"/>
        <end position="70"/>
    </location>
</feature>
<gene>
    <name evidence="2" type="ORF">NTJ_06896</name>
</gene>
<evidence type="ECO:0000313" key="2">
    <source>
        <dbReference type="EMBL" id="BES94087.1"/>
    </source>
</evidence>
<proteinExistence type="predicted"/>
<dbReference type="EMBL" id="AP028913">
    <property type="protein sequence ID" value="BES94087.1"/>
    <property type="molecule type" value="Genomic_DNA"/>
</dbReference>
<protein>
    <submittedName>
        <fullName evidence="2">Uncharacterized protein</fullName>
    </submittedName>
</protein>
<evidence type="ECO:0000256" key="1">
    <source>
        <dbReference type="SAM" id="MobiDB-lite"/>
    </source>
</evidence>
<keyword evidence="3" id="KW-1185">Reference proteome</keyword>
<feature type="region of interest" description="Disordered" evidence="1">
    <location>
        <begin position="21"/>
        <end position="70"/>
    </location>
</feature>
<reference evidence="2 3" key="1">
    <citation type="submission" date="2023-09" db="EMBL/GenBank/DDBJ databases">
        <title>Nesidiocoris tenuis whole genome shotgun sequence.</title>
        <authorList>
            <person name="Shibata T."/>
            <person name="Shimoda M."/>
            <person name="Kobayashi T."/>
            <person name="Uehara T."/>
        </authorList>
    </citation>
    <scope>NUCLEOTIDE SEQUENCE [LARGE SCALE GENOMIC DNA]</scope>
    <source>
        <strain evidence="2 3">Japan</strain>
    </source>
</reference>
<accession>A0ABN7AUF9</accession>